<evidence type="ECO:0000256" key="1">
    <source>
        <dbReference type="ARBA" id="ARBA00022741"/>
    </source>
</evidence>
<dbReference type="Proteomes" id="UP001597041">
    <property type="component" value="Unassembled WGS sequence"/>
</dbReference>
<dbReference type="RefSeq" id="WP_379591553.1">
    <property type="nucleotide sequence ID" value="NZ_JBHTKK010000007.1"/>
</dbReference>
<keyword evidence="3" id="KW-0067">ATP-binding</keyword>
<reference evidence="6" key="1">
    <citation type="journal article" date="2019" name="Int. J. Syst. Evol. Microbiol.">
        <title>The Global Catalogue of Microorganisms (GCM) 10K type strain sequencing project: providing services to taxonomists for standard genome sequencing and annotation.</title>
        <authorList>
            <consortium name="The Broad Institute Genomics Platform"/>
            <consortium name="The Broad Institute Genome Sequencing Center for Infectious Disease"/>
            <person name="Wu L."/>
            <person name="Ma J."/>
        </authorList>
    </citation>
    <scope>NUCLEOTIDE SEQUENCE [LARGE SCALE GENOMIC DNA]</scope>
    <source>
        <strain evidence="6">CCUG 56608</strain>
    </source>
</reference>
<keyword evidence="6" id="KW-1185">Reference proteome</keyword>
<protein>
    <submittedName>
        <fullName evidence="5">Biotin-dependent carboxyltransferase family protein</fullName>
    </submittedName>
</protein>
<keyword evidence="2" id="KW-0378">Hydrolase</keyword>
<sequence length="337" mass="37306">MEAEVLKPGMLTTVQDNGRFGYLNQGVLQSGAMDPVAMRTANLLIGNDEMEAVLELTISGPEIHFKEDALIAVTGGGMHPMVNGKTFYLGSPIYIPGGHVLSFKPTGSGMRAYLAIAGGLDIPERMHSKSTYLRAGFGGYQGRALQKGDLLQIQKASERIAKRKDILAEKAGGQACAPGWRANDLRIDDQDRYTIRAFPGTHFERFTNESKKTFFSEAYALSTQADRMGFHFQSENKLILEEAFNVLSEAVAFGTVQVPNEGKPMVLMADRQTTGGYPRIAQVAVVDLPKLAQLRTNETVHFDQITFSKAEELYFQQEDAMRERAMAIQLKWESEEK</sequence>
<dbReference type="InterPro" id="IPR052708">
    <property type="entry name" value="PxpC"/>
</dbReference>
<gene>
    <name evidence="5" type="ORF">ACFQ19_07995</name>
</gene>
<evidence type="ECO:0000256" key="2">
    <source>
        <dbReference type="ARBA" id="ARBA00022801"/>
    </source>
</evidence>
<feature type="domain" description="Carboxyltransferase" evidence="4">
    <location>
        <begin position="24"/>
        <end position="320"/>
    </location>
</feature>
<dbReference type="PANTHER" id="PTHR43309">
    <property type="entry name" value="5-OXOPROLINASE SUBUNIT C"/>
    <property type="match status" value="1"/>
</dbReference>
<evidence type="ECO:0000256" key="3">
    <source>
        <dbReference type="ARBA" id="ARBA00022840"/>
    </source>
</evidence>
<evidence type="ECO:0000313" key="6">
    <source>
        <dbReference type="Proteomes" id="UP001597041"/>
    </source>
</evidence>
<evidence type="ECO:0000313" key="5">
    <source>
        <dbReference type="EMBL" id="MFD1065966.1"/>
    </source>
</evidence>
<organism evidence="5 6">
    <name type="scientific">Oceanobacillus locisalsi</name>
    <dbReference type="NCBI Taxonomy" id="546107"/>
    <lineage>
        <taxon>Bacteria</taxon>
        <taxon>Bacillati</taxon>
        <taxon>Bacillota</taxon>
        <taxon>Bacilli</taxon>
        <taxon>Bacillales</taxon>
        <taxon>Bacillaceae</taxon>
        <taxon>Oceanobacillus</taxon>
    </lineage>
</organism>
<dbReference type="Pfam" id="PF02626">
    <property type="entry name" value="CT_A_B"/>
    <property type="match status" value="1"/>
</dbReference>
<comment type="caution">
    <text evidence="5">The sequence shown here is derived from an EMBL/GenBank/DDBJ whole genome shotgun (WGS) entry which is preliminary data.</text>
</comment>
<dbReference type="EMBL" id="JBHTKK010000007">
    <property type="protein sequence ID" value="MFD1065966.1"/>
    <property type="molecule type" value="Genomic_DNA"/>
</dbReference>
<keyword evidence="1" id="KW-0547">Nucleotide-binding</keyword>
<name>A0ABW3NHX0_9BACI</name>
<dbReference type="PANTHER" id="PTHR43309:SF5">
    <property type="entry name" value="5-OXOPROLINASE SUBUNIT C"/>
    <property type="match status" value="1"/>
</dbReference>
<proteinExistence type="predicted"/>
<dbReference type="InterPro" id="IPR029000">
    <property type="entry name" value="Cyclophilin-like_dom_sf"/>
</dbReference>
<accession>A0ABW3NHX0</accession>
<dbReference type="SMART" id="SM00797">
    <property type="entry name" value="AHS2"/>
    <property type="match status" value="1"/>
</dbReference>
<evidence type="ECO:0000259" key="4">
    <source>
        <dbReference type="SMART" id="SM00797"/>
    </source>
</evidence>
<dbReference type="InterPro" id="IPR003778">
    <property type="entry name" value="CT_A_B"/>
</dbReference>
<dbReference type="Gene3D" id="2.40.100.10">
    <property type="entry name" value="Cyclophilin-like"/>
    <property type="match status" value="1"/>
</dbReference>
<dbReference type="NCBIfam" id="TIGR00724">
    <property type="entry name" value="urea_amlyse_rel"/>
    <property type="match status" value="1"/>
</dbReference>